<dbReference type="GO" id="GO:0003676">
    <property type="term" value="F:nucleic acid binding"/>
    <property type="evidence" value="ECO:0007669"/>
    <property type="project" value="InterPro"/>
</dbReference>
<keyword evidence="4" id="KW-1185">Reference proteome</keyword>
<dbReference type="Proteomes" id="UP000236333">
    <property type="component" value="Unassembled WGS sequence"/>
</dbReference>
<dbReference type="InterPro" id="IPR015943">
    <property type="entry name" value="WD40/YVTN_repeat-like_dom_sf"/>
</dbReference>
<reference evidence="3 4" key="1">
    <citation type="journal article" date="2017" name="Mol. Biol. Evol.">
        <title>The 4-celled Tetrabaena socialis nuclear genome reveals the essential components for genetic control of cell number at the origin of multicellularity in the volvocine lineage.</title>
        <authorList>
            <person name="Featherston J."/>
            <person name="Arakaki Y."/>
            <person name="Hanschen E.R."/>
            <person name="Ferris P.J."/>
            <person name="Michod R.E."/>
            <person name="Olson B.J.S.C."/>
            <person name="Nozaki H."/>
            <person name="Durand P.M."/>
        </authorList>
    </citation>
    <scope>NUCLEOTIDE SEQUENCE [LARGE SCALE GENOMIC DNA]</scope>
    <source>
        <strain evidence="3 4">NIES-571</strain>
    </source>
</reference>
<accession>A0A2J7ZMR7</accession>
<protein>
    <submittedName>
        <fullName evidence="3">DNA damage-binding protein 1a</fullName>
    </submittedName>
</protein>
<evidence type="ECO:0000313" key="4">
    <source>
        <dbReference type="Proteomes" id="UP000236333"/>
    </source>
</evidence>
<dbReference type="InterPro" id="IPR004871">
    <property type="entry name" value="RSE1/DDB1/CPSF1_C"/>
</dbReference>
<dbReference type="Gene3D" id="2.130.10.10">
    <property type="entry name" value="YVTN repeat-like/Quinoprotein amine dehydrogenase"/>
    <property type="match status" value="1"/>
</dbReference>
<dbReference type="EMBL" id="PGGS01000861">
    <property type="protein sequence ID" value="PNH01550.1"/>
    <property type="molecule type" value="Genomic_DNA"/>
</dbReference>
<dbReference type="GO" id="GO:0005634">
    <property type="term" value="C:nucleus"/>
    <property type="evidence" value="ECO:0007669"/>
    <property type="project" value="InterPro"/>
</dbReference>
<sequence length="206" mass="21184">MMQSQVQAECELNSVAAGNQAPAAMEDEDEEGGGAGPSAAAAAAASEPPRYVEVVDSFANLGPIVDFVVMDLERQGQGQVRLVAEKEVKGAVYNVMPFATDRLLVSVNNKVTVYRWVVRDGSAPASSAAAAAAAAAGGGAGGGAPELSSECSHLGNVVALYLAARGNLVVVGDLMRSVSLLSYNGEQELLEHRAADYNTGWTTAVE</sequence>
<dbReference type="Pfam" id="PF03178">
    <property type="entry name" value="CPSF_A"/>
    <property type="match status" value="1"/>
</dbReference>
<feature type="region of interest" description="Disordered" evidence="1">
    <location>
        <begin position="22"/>
        <end position="41"/>
    </location>
</feature>
<proteinExistence type="predicted"/>
<gene>
    <name evidence="3" type="ORF">TSOC_012549</name>
</gene>
<dbReference type="AlphaFoldDB" id="A0A2J7ZMR7"/>
<feature type="non-terminal residue" evidence="3">
    <location>
        <position position="206"/>
    </location>
</feature>
<dbReference type="InterPro" id="IPR050358">
    <property type="entry name" value="RSE1/DDB1/CFT1"/>
</dbReference>
<evidence type="ECO:0000256" key="1">
    <source>
        <dbReference type="SAM" id="MobiDB-lite"/>
    </source>
</evidence>
<evidence type="ECO:0000313" key="3">
    <source>
        <dbReference type="EMBL" id="PNH01550.1"/>
    </source>
</evidence>
<evidence type="ECO:0000259" key="2">
    <source>
        <dbReference type="Pfam" id="PF03178"/>
    </source>
</evidence>
<dbReference type="PANTHER" id="PTHR10644">
    <property type="entry name" value="DNA REPAIR/RNA PROCESSING CPSF FAMILY"/>
    <property type="match status" value="1"/>
</dbReference>
<feature type="domain" description="RSE1/DDB1/CPSF1 C-terminal" evidence="2">
    <location>
        <begin position="147"/>
        <end position="206"/>
    </location>
</feature>
<comment type="caution">
    <text evidence="3">The sequence shown here is derived from an EMBL/GenBank/DDBJ whole genome shotgun (WGS) entry which is preliminary data.</text>
</comment>
<organism evidence="3 4">
    <name type="scientific">Tetrabaena socialis</name>
    <dbReference type="NCBI Taxonomy" id="47790"/>
    <lineage>
        <taxon>Eukaryota</taxon>
        <taxon>Viridiplantae</taxon>
        <taxon>Chlorophyta</taxon>
        <taxon>core chlorophytes</taxon>
        <taxon>Chlorophyceae</taxon>
        <taxon>CS clade</taxon>
        <taxon>Chlamydomonadales</taxon>
        <taxon>Tetrabaenaceae</taxon>
        <taxon>Tetrabaena</taxon>
    </lineage>
</organism>
<name>A0A2J7ZMR7_9CHLO</name>
<dbReference type="OrthoDB" id="433457at2759"/>